<keyword evidence="10" id="KW-0732">Signal</keyword>
<keyword evidence="14" id="KW-1185">Reference proteome</keyword>
<evidence type="ECO:0000313" key="13">
    <source>
        <dbReference type="EMBL" id="AZI38626.1"/>
    </source>
</evidence>
<sequence>MKKNFCRLGHLQWMAFSSLLVSGMAIGQIRTISGTVTQNGLPIGNVSIFQEGKNEVTITNSSGKYQIQVAGENPVLIFRHPDYSEQRSKVGVESIINIVLNNREKEIEEVVLNAGYYKVRERESTGSISKLAAKDIENQPVNNVLSALQGRMTGVSITQNSGVAGGGFDIKIRGRNSLRSYSTTGYDGNKPLYIVDGVPLPLVNDFNSGMTANILPYNETNPLNSINPDDIESLEVLKDADATAIYGSKGANGVILITTKRGKKEKTEVNLRTSFGLGQMTNLPKMMNLEEYTAMRKLAFANDGVAVPSNAYDINGVWNPTKTTDWQKYFVGNTAEISDVQIGVSGGSGNTQFSVSGGHNEETTVFPGSYRYKRNNLGVSINHTSADRKFKIGFNGTAALQDNVLPPTDFNIVYPVLAPNAPDLYTPSGMINWENNTFTNPMGPATQIFSVQTKSLNANLTSSYQFGSGFSANLNNGYSTYNSYEQKIFPKTTYNPSSNIGSSSSSLRKAQKLNESWILEPQLNYEKRLEKHQFSALLGASFQEQKSDNIVILGRNFPSDDLLTNMAAAASITIPSASESLYRYQAVYARLNYGYNKRYFLNLTGRRDGSSRFGSERRYANFGAVGAAWLFSEEKLFKERSWLSFGKLRTSYGIAGNDQIGDYQYYDTYQSTGGSYGGNSGLIPQRLYNKNFGWEQTRKFEAALEVGLFKERLNLNIGYYHNTSSNQLVGIPMPATVGFSSIQANLDATVRNRGLEVSLESVPIKTEHWKWTTSLNFTLPENKLMKFPNLEKSTYANRFEIGKSISLVKLYQYTGIDPVTGLYTFYDTNQDGKINTADRTVSKEIKEYWYGGLQNSIQYKNWSFDLLLQFISQSQYNVKSMYGNIGYMSNMPAIFTDYWTPENPDAEFQKPSAGYNTAAATASSLFILSDATVSDSFTVRVKNATLSYSIPSNGNGKLKAKLFISGQNLFVFSTYKAGNPEFMLAGYSSPLRVVSFGLSLTY</sequence>
<evidence type="ECO:0000256" key="7">
    <source>
        <dbReference type="ARBA" id="ARBA00023237"/>
    </source>
</evidence>
<evidence type="ECO:0000259" key="11">
    <source>
        <dbReference type="Pfam" id="PF00593"/>
    </source>
</evidence>
<dbReference type="GO" id="GO:0009279">
    <property type="term" value="C:cell outer membrane"/>
    <property type="evidence" value="ECO:0007669"/>
    <property type="project" value="UniProtKB-SubCell"/>
</dbReference>
<dbReference type="Proteomes" id="UP000281810">
    <property type="component" value="Chromosome"/>
</dbReference>
<dbReference type="OrthoDB" id="9768177at2"/>
<protein>
    <submittedName>
        <fullName evidence="13">SusC/RagA family TonB-linked outer membrane protein</fullName>
    </submittedName>
</protein>
<keyword evidence="5 9" id="KW-0798">TonB box</keyword>
<comment type="subcellular location">
    <subcellularLocation>
        <location evidence="1 8">Cell outer membrane</location>
        <topology evidence="1 8">Multi-pass membrane protein</topology>
    </subcellularLocation>
</comment>
<reference evidence="14" key="1">
    <citation type="submission" date="2018-11" db="EMBL/GenBank/DDBJ databases">
        <title>Proposal to divide the Flavobacteriaceae and reorganize its genera based on Amino Acid Identity values calculated from whole genome sequences.</title>
        <authorList>
            <person name="Nicholson A.C."/>
            <person name="Gulvik C.A."/>
            <person name="Whitney A.M."/>
            <person name="Humrighouse B.W."/>
            <person name="Bell M."/>
            <person name="Holmes B."/>
            <person name="Steigerwalt A.B."/>
            <person name="Villarma A."/>
            <person name="Sheth M."/>
            <person name="Batra D."/>
            <person name="Pryor J."/>
            <person name="Bernardet J.-F."/>
            <person name="Hugo C."/>
            <person name="Kampfer P."/>
            <person name="Newman J.D."/>
            <person name="McQuiston J.R."/>
        </authorList>
    </citation>
    <scope>NUCLEOTIDE SEQUENCE [LARGE SCALE GENOMIC DNA]</scope>
    <source>
        <strain evidence="14">F5649</strain>
    </source>
</reference>
<gene>
    <name evidence="13" type="ORF">EIB74_00990</name>
</gene>
<evidence type="ECO:0000256" key="4">
    <source>
        <dbReference type="ARBA" id="ARBA00022692"/>
    </source>
</evidence>
<comment type="similarity">
    <text evidence="8 9">Belongs to the TonB-dependent receptor family.</text>
</comment>
<keyword evidence="3 8" id="KW-1134">Transmembrane beta strand</keyword>
<dbReference type="SUPFAM" id="SSF49464">
    <property type="entry name" value="Carboxypeptidase regulatory domain-like"/>
    <property type="match status" value="1"/>
</dbReference>
<dbReference type="PROSITE" id="PS52016">
    <property type="entry name" value="TONB_DEPENDENT_REC_3"/>
    <property type="match status" value="1"/>
</dbReference>
<evidence type="ECO:0000256" key="6">
    <source>
        <dbReference type="ARBA" id="ARBA00023136"/>
    </source>
</evidence>
<keyword evidence="7 8" id="KW-0998">Cell outer membrane</keyword>
<dbReference type="GO" id="GO:0015344">
    <property type="term" value="F:siderophore uptake transmembrane transporter activity"/>
    <property type="evidence" value="ECO:0007669"/>
    <property type="project" value="TreeGrafter"/>
</dbReference>
<dbReference type="PANTHER" id="PTHR30069:SF37">
    <property type="entry name" value="FERRIC VIBRIOBACTIN RECEPTOR VIUA"/>
    <property type="match status" value="1"/>
</dbReference>
<evidence type="ECO:0000256" key="3">
    <source>
        <dbReference type="ARBA" id="ARBA00022452"/>
    </source>
</evidence>
<dbReference type="InterPro" id="IPR037066">
    <property type="entry name" value="Plug_dom_sf"/>
</dbReference>
<evidence type="ECO:0000256" key="9">
    <source>
        <dbReference type="RuleBase" id="RU003357"/>
    </source>
</evidence>
<proteinExistence type="inferred from homology"/>
<dbReference type="NCBIfam" id="TIGR04057">
    <property type="entry name" value="SusC_RagA_signa"/>
    <property type="match status" value="1"/>
</dbReference>
<keyword evidence="2 8" id="KW-0813">Transport</keyword>
<feature type="domain" description="TonB-dependent receptor-like beta-barrel" evidence="11">
    <location>
        <begin position="424"/>
        <end position="969"/>
    </location>
</feature>
<feature type="signal peptide" evidence="10">
    <location>
        <begin position="1"/>
        <end position="27"/>
    </location>
</feature>
<dbReference type="GO" id="GO:0044718">
    <property type="term" value="P:siderophore transmembrane transport"/>
    <property type="evidence" value="ECO:0007669"/>
    <property type="project" value="TreeGrafter"/>
</dbReference>
<dbReference type="Gene3D" id="2.40.170.20">
    <property type="entry name" value="TonB-dependent receptor, beta-barrel domain"/>
    <property type="match status" value="1"/>
</dbReference>
<dbReference type="Gene3D" id="2.60.40.1120">
    <property type="entry name" value="Carboxypeptidase-like, regulatory domain"/>
    <property type="match status" value="1"/>
</dbReference>
<dbReference type="InterPro" id="IPR039426">
    <property type="entry name" value="TonB-dep_rcpt-like"/>
</dbReference>
<dbReference type="InterPro" id="IPR012910">
    <property type="entry name" value="Plug_dom"/>
</dbReference>
<evidence type="ECO:0000256" key="1">
    <source>
        <dbReference type="ARBA" id="ARBA00004571"/>
    </source>
</evidence>
<evidence type="ECO:0000259" key="12">
    <source>
        <dbReference type="Pfam" id="PF07715"/>
    </source>
</evidence>
<dbReference type="NCBIfam" id="TIGR04056">
    <property type="entry name" value="OMP_RagA_SusC"/>
    <property type="match status" value="1"/>
</dbReference>
<keyword evidence="4 8" id="KW-0812">Transmembrane</keyword>
<accession>A0A3G8YCK0</accession>
<evidence type="ECO:0000256" key="10">
    <source>
        <dbReference type="SAM" id="SignalP"/>
    </source>
</evidence>
<organism evidence="13 14">
    <name type="scientific">Epilithonimonas vandammei</name>
    <dbReference type="NCBI Taxonomy" id="2487072"/>
    <lineage>
        <taxon>Bacteria</taxon>
        <taxon>Pseudomonadati</taxon>
        <taxon>Bacteroidota</taxon>
        <taxon>Flavobacteriia</taxon>
        <taxon>Flavobacteriales</taxon>
        <taxon>Weeksellaceae</taxon>
        <taxon>Chryseobacterium group</taxon>
        <taxon>Epilithonimonas</taxon>
    </lineage>
</organism>
<dbReference type="InterPro" id="IPR000531">
    <property type="entry name" value="Beta-barrel_TonB"/>
</dbReference>
<dbReference type="Pfam" id="PF13715">
    <property type="entry name" value="CarbopepD_reg_2"/>
    <property type="match status" value="1"/>
</dbReference>
<evidence type="ECO:0000256" key="2">
    <source>
        <dbReference type="ARBA" id="ARBA00022448"/>
    </source>
</evidence>
<feature type="chain" id="PRO_5018322571" evidence="10">
    <location>
        <begin position="28"/>
        <end position="1002"/>
    </location>
</feature>
<dbReference type="InterPro" id="IPR008969">
    <property type="entry name" value="CarboxyPept-like_regulatory"/>
</dbReference>
<evidence type="ECO:0000256" key="5">
    <source>
        <dbReference type="ARBA" id="ARBA00023077"/>
    </source>
</evidence>
<dbReference type="Pfam" id="PF07715">
    <property type="entry name" value="Plug"/>
    <property type="match status" value="1"/>
</dbReference>
<dbReference type="InterPro" id="IPR023997">
    <property type="entry name" value="TonB-dep_OMP_SusC/RagA_CS"/>
</dbReference>
<evidence type="ECO:0000256" key="8">
    <source>
        <dbReference type="PROSITE-ProRule" id="PRU01360"/>
    </source>
</evidence>
<dbReference type="Pfam" id="PF00593">
    <property type="entry name" value="TonB_dep_Rec_b-barrel"/>
    <property type="match status" value="1"/>
</dbReference>
<evidence type="ECO:0000313" key="14">
    <source>
        <dbReference type="Proteomes" id="UP000281810"/>
    </source>
</evidence>
<dbReference type="RefSeq" id="WP_124800962.1">
    <property type="nucleotide sequence ID" value="NZ_CP034161.1"/>
</dbReference>
<dbReference type="InterPro" id="IPR023996">
    <property type="entry name" value="TonB-dep_OMP_SusC/RagA"/>
</dbReference>
<dbReference type="AlphaFoldDB" id="A0A3G8YCK0"/>
<name>A0A3G8YCK0_9FLAO</name>
<dbReference type="SUPFAM" id="SSF56935">
    <property type="entry name" value="Porins"/>
    <property type="match status" value="1"/>
</dbReference>
<dbReference type="EMBL" id="CP034161">
    <property type="protein sequence ID" value="AZI38626.1"/>
    <property type="molecule type" value="Genomic_DNA"/>
</dbReference>
<dbReference type="PANTHER" id="PTHR30069">
    <property type="entry name" value="TONB-DEPENDENT OUTER MEMBRANE RECEPTOR"/>
    <property type="match status" value="1"/>
</dbReference>
<feature type="domain" description="TonB-dependent receptor plug" evidence="12">
    <location>
        <begin position="121"/>
        <end position="254"/>
    </location>
</feature>
<dbReference type="Gene3D" id="2.170.130.10">
    <property type="entry name" value="TonB-dependent receptor, plug domain"/>
    <property type="match status" value="1"/>
</dbReference>
<keyword evidence="6 8" id="KW-0472">Membrane</keyword>
<dbReference type="InterPro" id="IPR036942">
    <property type="entry name" value="Beta-barrel_TonB_sf"/>
</dbReference>